<keyword evidence="2" id="KW-1185">Reference proteome</keyword>
<dbReference type="InterPro" id="IPR002083">
    <property type="entry name" value="MATH/TRAF_dom"/>
</dbReference>
<accession>A0A498HR40</accession>
<feature type="non-terminal residue" evidence="1">
    <location>
        <position position="1"/>
    </location>
</feature>
<dbReference type="STRING" id="3750.A0A498HR40"/>
<dbReference type="Proteomes" id="UP000290289">
    <property type="component" value="Chromosome 16"/>
</dbReference>
<proteinExistence type="predicted"/>
<protein>
    <submittedName>
        <fullName evidence="1">Uncharacterized protein</fullName>
    </submittedName>
</protein>
<gene>
    <name evidence="1" type="ORF">DVH24_025408</name>
</gene>
<evidence type="ECO:0000313" key="2">
    <source>
        <dbReference type="Proteomes" id="UP000290289"/>
    </source>
</evidence>
<comment type="caution">
    <text evidence="1">The sequence shown here is derived from an EMBL/GenBank/DDBJ whole genome shotgun (WGS) entry which is preliminary data.</text>
</comment>
<reference evidence="1 2" key="1">
    <citation type="submission" date="2018-10" db="EMBL/GenBank/DDBJ databases">
        <title>A high-quality apple genome assembly.</title>
        <authorList>
            <person name="Hu J."/>
        </authorList>
    </citation>
    <scope>NUCLEOTIDE SEQUENCE [LARGE SCALE GENOMIC DNA]</scope>
    <source>
        <strain evidence="2">cv. HFTH1</strain>
        <tissue evidence="1">Young leaf</tissue>
    </source>
</reference>
<sequence length="138" mass="14852">PTQSRRATRAVSSPWTQIVRGESEPNAAVASSLSTAVTEPAVAAAARPSLPSSSSANQTLEFVFSSTGGGVGRHYPKGNSHAKGTHLAVYLRLVDAKKLHSRSKIFTKFSLRFADHLHSKHCFGKGTEWPFLCVISYV</sequence>
<dbReference type="SUPFAM" id="SSF49599">
    <property type="entry name" value="TRAF domain-like"/>
    <property type="match status" value="1"/>
</dbReference>
<evidence type="ECO:0000313" key="1">
    <source>
        <dbReference type="EMBL" id="RXH71907.1"/>
    </source>
</evidence>
<dbReference type="AlphaFoldDB" id="A0A498HR40"/>
<name>A0A498HR40_MALDO</name>
<dbReference type="EMBL" id="RDQH01000342">
    <property type="protein sequence ID" value="RXH71907.1"/>
    <property type="molecule type" value="Genomic_DNA"/>
</dbReference>
<dbReference type="Gene3D" id="2.60.210.10">
    <property type="entry name" value="Apoptosis, Tumor Necrosis Factor Receptor Associated Protein 2, Chain A"/>
    <property type="match status" value="1"/>
</dbReference>
<organism evidence="1 2">
    <name type="scientific">Malus domestica</name>
    <name type="common">Apple</name>
    <name type="synonym">Pyrus malus</name>
    <dbReference type="NCBI Taxonomy" id="3750"/>
    <lineage>
        <taxon>Eukaryota</taxon>
        <taxon>Viridiplantae</taxon>
        <taxon>Streptophyta</taxon>
        <taxon>Embryophyta</taxon>
        <taxon>Tracheophyta</taxon>
        <taxon>Spermatophyta</taxon>
        <taxon>Magnoliopsida</taxon>
        <taxon>eudicotyledons</taxon>
        <taxon>Gunneridae</taxon>
        <taxon>Pentapetalae</taxon>
        <taxon>rosids</taxon>
        <taxon>fabids</taxon>
        <taxon>Rosales</taxon>
        <taxon>Rosaceae</taxon>
        <taxon>Amygdaloideae</taxon>
        <taxon>Maleae</taxon>
        <taxon>Malus</taxon>
    </lineage>
</organism>
<dbReference type="InterPro" id="IPR008974">
    <property type="entry name" value="TRAF-like"/>
</dbReference>
<dbReference type="CDD" id="cd00121">
    <property type="entry name" value="MATH"/>
    <property type="match status" value="1"/>
</dbReference>